<evidence type="ECO:0000313" key="3">
    <source>
        <dbReference type="Proteomes" id="UP001285636"/>
    </source>
</evidence>
<dbReference type="RefSeq" id="WP_289235051.1">
    <property type="nucleotide sequence ID" value="NZ_CP117835.1"/>
</dbReference>
<evidence type="ECO:0008006" key="4">
    <source>
        <dbReference type="Google" id="ProtNLM"/>
    </source>
</evidence>
<feature type="chain" id="PRO_5042577483" description="Bacterial EndoU nuclease domain-containing protein" evidence="1">
    <location>
        <begin position="30"/>
        <end position="193"/>
    </location>
</feature>
<reference evidence="2" key="1">
    <citation type="submission" date="2023-10" db="EMBL/GenBank/DDBJ databases">
        <title>Screening of Alkalihalophilus pseudofirmusBZ-TG-HK211 and Its Alleviation of Salt Stress on Rapeseed Growth.</title>
        <authorList>
            <person name="Zhao B."/>
            <person name="Guo T."/>
        </authorList>
    </citation>
    <scope>NUCLEOTIDE SEQUENCE</scope>
    <source>
        <strain evidence="2">BZ-TG-HK211</strain>
    </source>
</reference>
<dbReference type="EMBL" id="JAWJAY010000002">
    <property type="protein sequence ID" value="MDV2886072.1"/>
    <property type="molecule type" value="Genomic_DNA"/>
</dbReference>
<dbReference type="AlphaFoldDB" id="A0AAJ2NPJ2"/>
<keyword evidence="1" id="KW-0732">Signal</keyword>
<dbReference type="Proteomes" id="UP001285636">
    <property type="component" value="Unassembled WGS sequence"/>
</dbReference>
<name>A0AAJ2NPJ2_ALKPS</name>
<sequence>MIKLLRTKFHLILVLAALAVFSALPQVEASTYDWNIHQNYIEYKHTGQTFNHKSCGQVNNASQGHFRLPNTTSSQLIASYPVDHRNVQLDFGSCSTYGITHILARHAPEHFIGNPTTVQSFFNPGHSISFYESLISQIISQNRTQIANNGFTSNGTVVYGTINGTSQQVRLVIKGGKVITMYPNGWGLGERMY</sequence>
<feature type="signal peptide" evidence="1">
    <location>
        <begin position="1"/>
        <end position="29"/>
    </location>
</feature>
<comment type="caution">
    <text evidence="2">The sequence shown here is derived from an EMBL/GenBank/DDBJ whole genome shotgun (WGS) entry which is preliminary data.</text>
</comment>
<evidence type="ECO:0000313" key="2">
    <source>
        <dbReference type="EMBL" id="MDV2886072.1"/>
    </source>
</evidence>
<gene>
    <name evidence="2" type="ORF">RYX45_12850</name>
</gene>
<organism evidence="2 3">
    <name type="scientific">Alkalihalophilus pseudofirmus</name>
    <name type="common">Bacillus pseudofirmus</name>
    <dbReference type="NCBI Taxonomy" id="79885"/>
    <lineage>
        <taxon>Bacteria</taxon>
        <taxon>Bacillati</taxon>
        <taxon>Bacillota</taxon>
        <taxon>Bacilli</taxon>
        <taxon>Bacillales</taxon>
        <taxon>Bacillaceae</taxon>
        <taxon>Alkalihalophilus</taxon>
    </lineage>
</organism>
<protein>
    <recommendedName>
        <fullName evidence="4">Bacterial EndoU nuclease domain-containing protein</fullName>
    </recommendedName>
</protein>
<evidence type="ECO:0000256" key="1">
    <source>
        <dbReference type="SAM" id="SignalP"/>
    </source>
</evidence>
<accession>A0AAJ2NPJ2</accession>
<proteinExistence type="predicted"/>